<evidence type="ECO:0000256" key="1">
    <source>
        <dbReference type="ARBA" id="ARBA00007730"/>
    </source>
</evidence>
<evidence type="ECO:0000259" key="3">
    <source>
        <dbReference type="Pfam" id="PF04981"/>
    </source>
</evidence>
<sequence length="743" mass="82020">EYLSNHAFFTDPNNTQGFTPNVLSGGVGPICKTGTPNQMVRALGFYKGLSAVPFRDARNDPALSWINGITAKSTGIINEVQEFMATGDQSLWEDLGDFKGSPTGWSQIPMVDFFSECPAFALALPLTASVIKASASPHIGPRHVALARQSSGSGIGPHCDLFNWMLTLHLPLTGPQRGCGIKVDGERRDWRPGGETPSVMDTTFVHETYNETEEDAVLLLVDFWHSELTEFEIEELREFLLLTNEVGQPAPLTMSSLSSSGVTMLCCLCGTVISPNAAAQCDACLASTFDLTSILNNNRGSDLFVCRCRRCLRYQLGGNKGSRKYETMETESGELMGLCLKSIPAIAENHGKVNDALNAGVSSIELLDSSWVWTEPHSKRIKLRLTVKARLSAADISIQQRVMVTFLEKNKQCPDCDREFTNRTWEAIVQVRERRDGDRMGNMGRLELAISKSKEVRRRIVNIELSKNGFDFYFLSASAASSFTQFLSRILPTRIKHTQKLVSADSHSNTTNIKHTYSCDIVPLEKNDLVICEKKGSGGGMGSLKGRLCLCTKVSSNVRMMSTSPSRSATAADITAEVPAEAYWRNEKHFRVLLSAKRLSEFYVIDVELCDATEGEEEDFKLADVLVQEDGTTQTDGEGGEGGEKKGKRKKKSRRAKKKELNDAVKEQNGRGYRGAKTQSSFEDKLSRMGFLDDELERKRWAAADAEEEEDLEFLKSVVEAENILGSEPVEALDADAESDLEA</sequence>
<dbReference type="OrthoDB" id="203821at2759"/>
<accession>A0A9W6Z9N0</accession>
<dbReference type="InterPro" id="IPR027443">
    <property type="entry name" value="IPNS-like_sf"/>
</dbReference>
<dbReference type="Proteomes" id="UP001165082">
    <property type="component" value="Unassembled WGS sequence"/>
</dbReference>
<feature type="compositionally biased region" description="Basic and acidic residues" evidence="2">
    <location>
        <begin position="659"/>
        <end position="669"/>
    </location>
</feature>
<dbReference type="InterPro" id="IPR007803">
    <property type="entry name" value="Asp/Arg/Pro-Hydrxlase"/>
</dbReference>
<dbReference type="PANTHER" id="PTHR12746:SF2">
    <property type="entry name" value="60S RIBOSOMAL EXPORT PROTEIN NMD3"/>
    <property type="match status" value="1"/>
</dbReference>
<evidence type="ECO:0000259" key="4">
    <source>
        <dbReference type="Pfam" id="PF05118"/>
    </source>
</evidence>
<evidence type="ECO:0000256" key="2">
    <source>
        <dbReference type="SAM" id="MobiDB-lite"/>
    </source>
</evidence>
<dbReference type="GO" id="GO:0005634">
    <property type="term" value="C:nucleus"/>
    <property type="evidence" value="ECO:0007669"/>
    <property type="project" value="TreeGrafter"/>
</dbReference>
<dbReference type="Pfam" id="PF05118">
    <property type="entry name" value="Asp_Arg_Hydrox"/>
    <property type="match status" value="1"/>
</dbReference>
<feature type="region of interest" description="Disordered" evidence="2">
    <location>
        <begin position="631"/>
        <end position="681"/>
    </location>
</feature>
<evidence type="ECO:0000313" key="6">
    <source>
        <dbReference type="Proteomes" id="UP001165082"/>
    </source>
</evidence>
<dbReference type="Pfam" id="PF04981">
    <property type="entry name" value="NMD3"/>
    <property type="match status" value="1"/>
</dbReference>
<organism evidence="5 6">
    <name type="scientific">Triparma retinervis</name>
    <dbReference type="NCBI Taxonomy" id="2557542"/>
    <lineage>
        <taxon>Eukaryota</taxon>
        <taxon>Sar</taxon>
        <taxon>Stramenopiles</taxon>
        <taxon>Ochrophyta</taxon>
        <taxon>Bolidophyceae</taxon>
        <taxon>Parmales</taxon>
        <taxon>Triparmaceae</taxon>
        <taxon>Triparma</taxon>
    </lineage>
</organism>
<dbReference type="InterPro" id="IPR039768">
    <property type="entry name" value="Nmd3"/>
</dbReference>
<dbReference type="GO" id="GO:0005737">
    <property type="term" value="C:cytoplasm"/>
    <property type="evidence" value="ECO:0007669"/>
    <property type="project" value="TreeGrafter"/>
</dbReference>
<dbReference type="InterPro" id="IPR007064">
    <property type="entry name" value="Nmd3_N"/>
</dbReference>
<proteinExistence type="inferred from homology"/>
<dbReference type="AlphaFoldDB" id="A0A9W6Z9N0"/>
<reference evidence="5" key="1">
    <citation type="submission" date="2022-07" db="EMBL/GenBank/DDBJ databases">
        <title>Genome analysis of Parmales, a sister group of diatoms, reveals the evolutionary specialization of diatoms from phago-mixotrophs to photoautotrophs.</title>
        <authorList>
            <person name="Ban H."/>
            <person name="Sato S."/>
            <person name="Yoshikawa S."/>
            <person name="Kazumasa Y."/>
            <person name="Nakamura Y."/>
            <person name="Ichinomiya M."/>
            <person name="Saitoh K."/>
            <person name="Sato N."/>
            <person name="Blanc-Mathieu R."/>
            <person name="Endo H."/>
            <person name="Kuwata A."/>
            <person name="Ogata H."/>
        </authorList>
    </citation>
    <scope>NUCLEOTIDE SEQUENCE</scope>
</reference>
<protein>
    <recommendedName>
        <fullName evidence="7">60S ribosomal export protein NMD3</fullName>
    </recommendedName>
</protein>
<feature type="domain" description="Nmd3 N-terminal" evidence="3">
    <location>
        <begin position="266"/>
        <end position="521"/>
    </location>
</feature>
<feature type="domain" description="Aspartyl/asparaginy/proline hydroxylase" evidence="4">
    <location>
        <begin position="76"/>
        <end position="225"/>
    </location>
</feature>
<dbReference type="PANTHER" id="PTHR12746">
    <property type="entry name" value="NONSENSE-MEDIATED MRNA DECAY PROTEIN 3"/>
    <property type="match status" value="1"/>
</dbReference>
<name>A0A9W6Z9N0_9STRA</name>
<dbReference type="EMBL" id="BRXZ01000524">
    <property type="protein sequence ID" value="GMH46569.1"/>
    <property type="molecule type" value="Genomic_DNA"/>
</dbReference>
<dbReference type="Gene3D" id="2.60.120.330">
    <property type="entry name" value="B-lactam Antibiotic, Isopenicillin N Synthase, Chain"/>
    <property type="match status" value="1"/>
</dbReference>
<gene>
    <name evidence="5" type="ORF">TrRE_jg388</name>
</gene>
<keyword evidence="6" id="KW-1185">Reference proteome</keyword>
<comment type="caution">
    <text evidence="5">The sequence shown here is derived from an EMBL/GenBank/DDBJ whole genome shotgun (WGS) entry which is preliminary data.</text>
</comment>
<feature type="non-terminal residue" evidence="5">
    <location>
        <position position="743"/>
    </location>
</feature>
<evidence type="ECO:0000313" key="5">
    <source>
        <dbReference type="EMBL" id="GMH46569.1"/>
    </source>
</evidence>
<evidence type="ECO:0008006" key="7">
    <source>
        <dbReference type="Google" id="ProtNLM"/>
    </source>
</evidence>
<comment type="similarity">
    <text evidence="1">Belongs to the aspartyl/asparaginyl beta-hydroxylase family.</text>
</comment>
<dbReference type="GO" id="GO:0043023">
    <property type="term" value="F:ribosomal large subunit binding"/>
    <property type="evidence" value="ECO:0007669"/>
    <property type="project" value="InterPro"/>
</dbReference>
<dbReference type="GO" id="GO:0000055">
    <property type="term" value="P:ribosomal large subunit export from nucleus"/>
    <property type="evidence" value="ECO:0007669"/>
    <property type="project" value="TreeGrafter"/>
</dbReference>
<feature type="compositionally biased region" description="Basic residues" evidence="2">
    <location>
        <begin position="646"/>
        <end position="658"/>
    </location>
</feature>